<dbReference type="SUPFAM" id="SSF52402">
    <property type="entry name" value="Adenine nucleotide alpha hydrolases-like"/>
    <property type="match status" value="1"/>
</dbReference>
<dbReference type="CDD" id="cd02440">
    <property type="entry name" value="AdoMet_MTases"/>
    <property type="match status" value="1"/>
</dbReference>
<dbReference type="InterPro" id="IPR041698">
    <property type="entry name" value="Methyltransf_25"/>
</dbReference>
<dbReference type="SUPFAM" id="SSF53335">
    <property type="entry name" value="S-adenosyl-L-methionine-dependent methyltransferases"/>
    <property type="match status" value="1"/>
</dbReference>
<dbReference type="Gene3D" id="3.40.50.150">
    <property type="entry name" value="Vaccinia Virus protein VP39"/>
    <property type="match status" value="1"/>
</dbReference>
<keyword evidence="1 5" id="KW-0489">Methyltransferase</keyword>
<gene>
    <name evidence="5" type="ORF">DFP90_11451</name>
</gene>
<dbReference type="InterPro" id="IPR029063">
    <property type="entry name" value="SAM-dependent_MTases_sf"/>
</dbReference>
<evidence type="ECO:0000259" key="4">
    <source>
        <dbReference type="Pfam" id="PF13649"/>
    </source>
</evidence>
<feature type="domain" description="Methyltransferase" evidence="4">
    <location>
        <begin position="42"/>
        <end position="139"/>
    </location>
</feature>
<dbReference type="GO" id="GO:0032259">
    <property type="term" value="P:methylation"/>
    <property type="evidence" value="ECO:0007669"/>
    <property type="project" value="UniProtKB-KW"/>
</dbReference>
<dbReference type="Gene3D" id="3.40.50.620">
    <property type="entry name" value="HUPs"/>
    <property type="match status" value="1"/>
</dbReference>
<proteinExistence type="predicted"/>
<dbReference type="EMBL" id="QRDW01000014">
    <property type="protein sequence ID" value="RED44689.1"/>
    <property type="molecule type" value="Genomic_DNA"/>
</dbReference>
<dbReference type="OrthoDB" id="9787738at2"/>
<sequence>MAAAYDPMASWYAAIHGDKHEVLAHFQPLVDLLEDRLEKGRVLDVGCGIGLMSRVIAASGAYQVVGIDPSEASIQEARRSQAADVADIEYRQCDVLNLDPELGQFDAIICTNGLLAHLEDESAREAAVSRLIERLSPGGWLFLPQYDTAWLLNEEAHSQFSLPRVCEDGGQPFVYLRRTTWPGRDHDLPQELEMLRIDDDGAVTRVEVPLKPVSNGQLAKRLQALNMERLEWLAPEQTGYDAPVCICRKPGQETLLHYGENWYPITVHPAAMEENPFEEEPGTVRTSLSVTRTEGRQRLVTRRKQVTLVMFSGGIDSVYALDRLLRESDDEIIAHHLHMMNLEGRDRAEDRACREIIEYLRHRHRDFIYTESAVDRRKFLGFGMDDVTVAFEAGAISRSFAHVRGHSVDRWTTGTCLEEELEDLSKEDLSDDEHLGHMLNATEAASFPHLPPRYFQLPIIPKADQMAYMGQELVDLCWTCRTPEWQADGMAVECGKCKTCELMGLVRSGQQTIPD</sequence>
<dbReference type="RefSeq" id="WP_115939024.1">
    <property type="nucleotide sequence ID" value="NZ_QRDW01000014.1"/>
</dbReference>
<name>A0A3D9H5I3_9PROT</name>
<dbReference type="Proteomes" id="UP000256845">
    <property type="component" value="Unassembled WGS sequence"/>
</dbReference>
<evidence type="ECO:0000313" key="5">
    <source>
        <dbReference type="EMBL" id="RED44689.1"/>
    </source>
</evidence>
<dbReference type="PANTHER" id="PTHR43464">
    <property type="entry name" value="METHYLTRANSFERASE"/>
    <property type="match status" value="1"/>
</dbReference>
<evidence type="ECO:0000256" key="2">
    <source>
        <dbReference type="ARBA" id="ARBA00022679"/>
    </source>
</evidence>
<evidence type="ECO:0000256" key="3">
    <source>
        <dbReference type="ARBA" id="ARBA00022691"/>
    </source>
</evidence>
<keyword evidence="6" id="KW-1185">Reference proteome</keyword>
<protein>
    <submittedName>
        <fullName evidence="5">Methyltransferase family protein</fullName>
    </submittedName>
</protein>
<evidence type="ECO:0000256" key="1">
    <source>
        <dbReference type="ARBA" id="ARBA00022603"/>
    </source>
</evidence>
<comment type="caution">
    <text evidence="5">The sequence shown here is derived from an EMBL/GenBank/DDBJ whole genome shotgun (WGS) entry which is preliminary data.</text>
</comment>
<organism evidence="5 6">
    <name type="scientific">Aestuariispira insulae</name>
    <dbReference type="NCBI Taxonomy" id="1461337"/>
    <lineage>
        <taxon>Bacteria</taxon>
        <taxon>Pseudomonadati</taxon>
        <taxon>Pseudomonadota</taxon>
        <taxon>Alphaproteobacteria</taxon>
        <taxon>Rhodospirillales</taxon>
        <taxon>Kiloniellaceae</taxon>
        <taxon>Aestuariispira</taxon>
    </lineage>
</organism>
<evidence type="ECO:0000313" key="6">
    <source>
        <dbReference type="Proteomes" id="UP000256845"/>
    </source>
</evidence>
<keyword evidence="3" id="KW-0949">S-adenosyl-L-methionine</keyword>
<dbReference type="Pfam" id="PF13649">
    <property type="entry name" value="Methyltransf_25"/>
    <property type="match status" value="1"/>
</dbReference>
<dbReference type="InterPro" id="IPR014729">
    <property type="entry name" value="Rossmann-like_a/b/a_fold"/>
</dbReference>
<dbReference type="GO" id="GO:0008168">
    <property type="term" value="F:methyltransferase activity"/>
    <property type="evidence" value="ECO:0007669"/>
    <property type="project" value="UniProtKB-KW"/>
</dbReference>
<reference evidence="5 6" key="1">
    <citation type="submission" date="2018-07" db="EMBL/GenBank/DDBJ databases">
        <title>Genomic Encyclopedia of Type Strains, Phase III (KMG-III): the genomes of soil and plant-associated and newly described type strains.</title>
        <authorList>
            <person name="Whitman W."/>
        </authorList>
    </citation>
    <scope>NUCLEOTIDE SEQUENCE [LARGE SCALE GENOMIC DNA]</scope>
    <source>
        <strain evidence="5 6">CECT 8488</strain>
    </source>
</reference>
<dbReference type="PANTHER" id="PTHR43464:SF19">
    <property type="entry name" value="UBIQUINONE BIOSYNTHESIS O-METHYLTRANSFERASE, MITOCHONDRIAL"/>
    <property type="match status" value="1"/>
</dbReference>
<keyword evidence="2 5" id="KW-0808">Transferase</keyword>
<accession>A0A3D9H5I3</accession>
<dbReference type="AlphaFoldDB" id="A0A3D9H5I3"/>